<reference evidence="2" key="1">
    <citation type="submission" date="2012-04" db="EMBL/GenBank/DDBJ databases">
        <title>The Genome Sequence of Loa loa.</title>
        <authorList>
            <consortium name="The Broad Institute Genome Sequencing Platform"/>
            <consortium name="Broad Institute Genome Sequencing Center for Infectious Disease"/>
            <person name="Nutman T.B."/>
            <person name="Fink D.L."/>
            <person name="Russ C."/>
            <person name="Young S."/>
            <person name="Zeng Q."/>
            <person name="Gargeya S."/>
            <person name="Alvarado L."/>
            <person name="Berlin A."/>
            <person name="Chapman S.B."/>
            <person name="Chen Z."/>
            <person name="Freedman E."/>
            <person name="Gellesch M."/>
            <person name="Goldberg J."/>
            <person name="Griggs A."/>
            <person name="Gujja S."/>
            <person name="Heilman E.R."/>
            <person name="Heiman D."/>
            <person name="Howarth C."/>
            <person name="Mehta T."/>
            <person name="Neiman D."/>
            <person name="Pearson M."/>
            <person name="Roberts A."/>
            <person name="Saif S."/>
            <person name="Shea T."/>
            <person name="Shenoy N."/>
            <person name="Sisk P."/>
            <person name="Stolte C."/>
            <person name="Sykes S."/>
            <person name="White J."/>
            <person name="Yandava C."/>
            <person name="Haas B."/>
            <person name="Henn M.R."/>
            <person name="Nusbaum C."/>
            <person name="Birren B."/>
        </authorList>
    </citation>
    <scope>NUCLEOTIDE SEQUENCE [LARGE SCALE GENOMIC DNA]</scope>
</reference>
<evidence type="ECO:0000256" key="1">
    <source>
        <dbReference type="SAM" id="Phobius"/>
    </source>
</evidence>
<dbReference type="KEGG" id="loa:LOAG_09869"/>
<keyword evidence="1" id="KW-0812">Transmembrane</keyword>
<feature type="transmembrane region" description="Helical" evidence="1">
    <location>
        <begin position="34"/>
        <end position="55"/>
    </location>
</feature>
<dbReference type="InParanoid" id="A0A1S0TRK6"/>
<dbReference type="AlphaFoldDB" id="A0A1S0TRK6"/>
<sequence>MCSYTVLPPHFADVNYHRRCGIHVQTLLLCHQPITLLVIIAAISIGIILLINPSLHHKSPLYKQFFQHYARVRASHYTLLYRIAIALWIGVHIVHVITVITSILATRVNLIFI</sequence>
<feature type="transmembrane region" description="Helical" evidence="1">
    <location>
        <begin position="79"/>
        <end position="105"/>
    </location>
</feature>
<keyword evidence="1" id="KW-0472">Membrane</keyword>
<dbReference type="OMA" id="RRCGIHV"/>
<dbReference type="RefSeq" id="XP_003145444.1">
    <property type="nucleotide sequence ID" value="XM_003145396.1"/>
</dbReference>
<gene>
    <name evidence="2" type="ORF">LOAG_09869</name>
</gene>
<evidence type="ECO:0000313" key="2">
    <source>
        <dbReference type="EMBL" id="EFO18626.1"/>
    </source>
</evidence>
<protein>
    <submittedName>
        <fullName evidence="2">Uncharacterized protein</fullName>
    </submittedName>
</protein>
<dbReference type="OrthoDB" id="5868242at2759"/>
<dbReference type="CTD" id="9947309"/>
<dbReference type="GeneID" id="9947309"/>
<dbReference type="EMBL" id="JH712315">
    <property type="protein sequence ID" value="EFO18626.1"/>
    <property type="molecule type" value="Genomic_DNA"/>
</dbReference>
<keyword evidence="1" id="KW-1133">Transmembrane helix</keyword>
<name>A0A1S0TRK6_LOALO</name>
<accession>A0A1S0TRK6</accession>
<organism evidence="2">
    <name type="scientific">Loa loa</name>
    <name type="common">Eye worm</name>
    <name type="synonym">Filaria loa</name>
    <dbReference type="NCBI Taxonomy" id="7209"/>
    <lineage>
        <taxon>Eukaryota</taxon>
        <taxon>Metazoa</taxon>
        <taxon>Ecdysozoa</taxon>
        <taxon>Nematoda</taxon>
        <taxon>Chromadorea</taxon>
        <taxon>Rhabditida</taxon>
        <taxon>Spirurina</taxon>
        <taxon>Spiruromorpha</taxon>
        <taxon>Filarioidea</taxon>
        <taxon>Onchocercidae</taxon>
        <taxon>Loa</taxon>
    </lineage>
</organism>
<proteinExistence type="predicted"/>